<evidence type="ECO:0000256" key="1">
    <source>
        <dbReference type="ARBA" id="ARBA00004651"/>
    </source>
</evidence>
<dbReference type="EMBL" id="JAIZAY010000002">
    <property type="protein sequence ID" value="KAJ8047104.1"/>
    <property type="molecule type" value="Genomic_DNA"/>
</dbReference>
<gene>
    <name evidence="12" type="ORF">HOLleu_06004</name>
</gene>
<keyword evidence="3 10" id="KW-0812">Transmembrane</keyword>
<comment type="subcellular location">
    <subcellularLocation>
        <location evidence="1">Cell membrane</location>
        <topology evidence="1">Multi-pass membrane protein</topology>
    </subcellularLocation>
</comment>
<evidence type="ECO:0000256" key="2">
    <source>
        <dbReference type="ARBA" id="ARBA00022475"/>
    </source>
</evidence>
<sequence>MFPRRCKRRYDACGVELKTYDSIEEENDDLQDSEDSNDDRCDPLDEYEENEDSMYKNYSRRKSICNSQNSRRSNSVSDISGNGEKSSIAQFQRRCCQGCHEPTMESVVNGNTCSGYEPKPLKMPNVEQIKKFGGVVCPKCSQLFTRIGFIKESDLRDDSIKDNSPPSLDSKIFLSDDDHKTFQENIYSNDRFDSKHSLTNHSKEIDQLLYQKFVPKLNGETLFSSDLLVKATDDVLPYKPRQKDHSQSFSHVPLRPNGEVGPKLSNSMGDVRSRVRQSFQNSFSAISEKGNRAFNILRQQEKAAKQLSLTLSCLFLCWTPYFVQVILYSICPQTANEKFLAVSVYLGYFHSLCNPILFVIFNLKFQRAFKKAMCCFPRDDKRKPYIPKQPSAL</sequence>
<dbReference type="GO" id="GO:0005886">
    <property type="term" value="C:plasma membrane"/>
    <property type="evidence" value="ECO:0007669"/>
    <property type="project" value="UniProtKB-SubCell"/>
</dbReference>
<evidence type="ECO:0000256" key="7">
    <source>
        <dbReference type="ARBA" id="ARBA00023170"/>
    </source>
</evidence>
<evidence type="ECO:0000256" key="5">
    <source>
        <dbReference type="ARBA" id="ARBA00023040"/>
    </source>
</evidence>
<keyword evidence="13" id="KW-1185">Reference proteome</keyword>
<protein>
    <submittedName>
        <fullName evidence="12">Octopamine receptor beta-3R</fullName>
    </submittedName>
</protein>
<evidence type="ECO:0000256" key="4">
    <source>
        <dbReference type="ARBA" id="ARBA00022989"/>
    </source>
</evidence>
<feature type="transmembrane region" description="Helical" evidence="10">
    <location>
        <begin position="342"/>
        <end position="363"/>
    </location>
</feature>
<dbReference type="Pfam" id="PF00001">
    <property type="entry name" value="7tm_1"/>
    <property type="match status" value="1"/>
</dbReference>
<evidence type="ECO:0000256" key="6">
    <source>
        <dbReference type="ARBA" id="ARBA00023136"/>
    </source>
</evidence>
<reference evidence="12" key="1">
    <citation type="submission" date="2021-10" db="EMBL/GenBank/DDBJ databases">
        <title>Tropical sea cucumber genome reveals ecological adaptation and Cuvierian tubules defense mechanism.</title>
        <authorList>
            <person name="Chen T."/>
        </authorList>
    </citation>
    <scope>NUCLEOTIDE SEQUENCE</scope>
    <source>
        <strain evidence="12">Nanhai2018</strain>
        <tissue evidence="12">Muscle</tissue>
    </source>
</reference>
<dbReference type="InterPro" id="IPR000276">
    <property type="entry name" value="GPCR_Rhodpsn"/>
</dbReference>
<evidence type="ECO:0000256" key="3">
    <source>
        <dbReference type="ARBA" id="ARBA00022692"/>
    </source>
</evidence>
<keyword evidence="6 10" id="KW-0472">Membrane</keyword>
<dbReference type="OrthoDB" id="10026056at2759"/>
<feature type="compositionally biased region" description="Acidic residues" evidence="9">
    <location>
        <begin position="23"/>
        <end position="37"/>
    </location>
</feature>
<feature type="transmembrane region" description="Helical" evidence="10">
    <location>
        <begin position="307"/>
        <end position="330"/>
    </location>
</feature>
<feature type="domain" description="G-protein coupled receptors family 1 profile" evidence="11">
    <location>
        <begin position="298"/>
        <end position="358"/>
    </location>
</feature>
<keyword evidence="5" id="KW-0297">G-protein coupled receptor</keyword>
<keyword evidence="7 12" id="KW-0675">Receptor</keyword>
<evidence type="ECO:0000313" key="13">
    <source>
        <dbReference type="Proteomes" id="UP001152320"/>
    </source>
</evidence>
<dbReference type="SUPFAM" id="SSF81321">
    <property type="entry name" value="Family A G protein-coupled receptor-like"/>
    <property type="match status" value="1"/>
</dbReference>
<evidence type="ECO:0000256" key="9">
    <source>
        <dbReference type="SAM" id="MobiDB-lite"/>
    </source>
</evidence>
<feature type="region of interest" description="Disordered" evidence="9">
    <location>
        <begin position="23"/>
        <end position="84"/>
    </location>
</feature>
<evidence type="ECO:0000256" key="10">
    <source>
        <dbReference type="SAM" id="Phobius"/>
    </source>
</evidence>
<organism evidence="12 13">
    <name type="scientific">Holothuria leucospilota</name>
    <name type="common">Black long sea cucumber</name>
    <name type="synonym">Mertensiothuria leucospilota</name>
    <dbReference type="NCBI Taxonomy" id="206669"/>
    <lineage>
        <taxon>Eukaryota</taxon>
        <taxon>Metazoa</taxon>
        <taxon>Echinodermata</taxon>
        <taxon>Eleutherozoa</taxon>
        <taxon>Echinozoa</taxon>
        <taxon>Holothuroidea</taxon>
        <taxon>Aspidochirotacea</taxon>
        <taxon>Aspidochirotida</taxon>
        <taxon>Holothuriidae</taxon>
        <taxon>Holothuria</taxon>
    </lineage>
</organism>
<dbReference type="PANTHER" id="PTHR24248">
    <property type="entry name" value="ADRENERGIC RECEPTOR-RELATED G-PROTEIN COUPLED RECEPTOR"/>
    <property type="match status" value="1"/>
</dbReference>
<accession>A0A9Q1CMG6</accession>
<dbReference type="InterPro" id="IPR017452">
    <property type="entry name" value="GPCR_Rhodpsn_7TM"/>
</dbReference>
<feature type="compositionally biased region" description="Low complexity" evidence="9">
    <location>
        <begin position="64"/>
        <end position="77"/>
    </location>
</feature>
<keyword evidence="2" id="KW-1003">Cell membrane</keyword>
<proteinExistence type="predicted"/>
<dbReference type="GO" id="GO:0004930">
    <property type="term" value="F:G protein-coupled receptor activity"/>
    <property type="evidence" value="ECO:0007669"/>
    <property type="project" value="UniProtKB-KW"/>
</dbReference>
<evidence type="ECO:0000313" key="12">
    <source>
        <dbReference type="EMBL" id="KAJ8047104.1"/>
    </source>
</evidence>
<keyword evidence="4 10" id="KW-1133">Transmembrane helix</keyword>
<dbReference type="Proteomes" id="UP001152320">
    <property type="component" value="Chromosome 2"/>
</dbReference>
<dbReference type="PROSITE" id="PS50262">
    <property type="entry name" value="G_PROTEIN_RECEP_F1_2"/>
    <property type="match status" value="1"/>
</dbReference>
<keyword evidence="8" id="KW-0807">Transducer</keyword>
<dbReference type="PRINTS" id="PR00237">
    <property type="entry name" value="GPCRRHODOPSN"/>
</dbReference>
<dbReference type="Gene3D" id="1.20.1070.10">
    <property type="entry name" value="Rhodopsin 7-helix transmembrane proteins"/>
    <property type="match status" value="1"/>
</dbReference>
<name>A0A9Q1CMG6_HOLLE</name>
<dbReference type="AlphaFoldDB" id="A0A9Q1CMG6"/>
<evidence type="ECO:0000259" key="11">
    <source>
        <dbReference type="PROSITE" id="PS50262"/>
    </source>
</evidence>
<comment type="caution">
    <text evidence="12">The sequence shown here is derived from an EMBL/GenBank/DDBJ whole genome shotgun (WGS) entry which is preliminary data.</text>
</comment>
<evidence type="ECO:0000256" key="8">
    <source>
        <dbReference type="ARBA" id="ARBA00023224"/>
    </source>
</evidence>